<evidence type="ECO:0000313" key="1">
    <source>
        <dbReference type="EMBL" id="CAB4182364.1"/>
    </source>
</evidence>
<organism evidence="1">
    <name type="scientific">uncultured Caudovirales phage</name>
    <dbReference type="NCBI Taxonomy" id="2100421"/>
    <lineage>
        <taxon>Viruses</taxon>
        <taxon>Duplodnaviria</taxon>
        <taxon>Heunggongvirae</taxon>
        <taxon>Uroviricota</taxon>
        <taxon>Caudoviricetes</taxon>
        <taxon>Peduoviridae</taxon>
        <taxon>Maltschvirus</taxon>
        <taxon>Maltschvirus maltsch</taxon>
    </lineage>
</organism>
<dbReference type="EMBL" id="LR797041">
    <property type="protein sequence ID" value="CAB4182364.1"/>
    <property type="molecule type" value="Genomic_DNA"/>
</dbReference>
<sequence>MSSKKIDKNAPFSSTLTTDDKKRYNYPLVQSQDGMWYVFPNEATTVAIINPRQVLKDWATFSAEMESKPNDLHDLFVTAFNREPTKGEMKDKVELSIQVWMQLSKTAANRLNSAPDPKTLNEKGEVKRVFKKLMNRGYEVIKLEVDPALKLPPQARTCLEFFSELVKTENPSGEDRIVTISEKVVQTYVETNAERLKTRQDPWRIFQYYRPTLIKDGFIRLV</sequence>
<accession>A0A6J5QS69</accession>
<proteinExistence type="predicted"/>
<protein>
    <submittedName>
        <fullName evidence="1">Uncharacterized protein</fullName>
    </submittedName>
</protein>
<name>A0A6J5QS69_9CAUD</name>
<gene>
    <name evidence="1" type="ORF">UFOVP1090_2</name>
</gene>
<reference evidence="1" key="1">
    <citation type="submission" date="2020-05" db="EMBL/GenBank/DDBJ databases">
        <authorList>
            <person name="Chiriac C."/>
            <person name="Salcher M."/>
            <person name="Ghai R."/>
            <person name="Kavagutti S V."/>
        </authorList>
    </citation>
    <scope>NUCLEOTIDE SEQUENCE</scope>
</reference>